<proteinExistence type="predicted"/>
<dbReference type="KEGG" id="mcj:MCON_3496"/>
<feature type="domain" description="DUF7343" evidence="3">
    <location>
        <begin position="300"/>
        <end position="359"/>
    </location>
</feature>
<dbReference type="HOGENOM" id="CLU_697584_0_0_2"/>
<dbReference type="Gene3D" id="1.10.10.10">
    <property type="entry name" value="Winged helix-like DNA-binding domain superfamily/Winged helix DNA-binding domain"/>
    <property type="match status" value="1"/>
</dbReference>
<dbReference type="InterPro" id="IPR036390">
    <property type="entry name" value="WH_DNA-bd_sf"/>
</dbReference>
<dbReference type="SUPFAM" id="SSF46785">
    <property type="entry name" value="Winged helix' DNA-binding domain"/>
    <property type="match status" value="1"/>
</dbReference>
<keyword evidence="2" id="KW-0812">Transmembrane</keyword>
<feature type="transmembrane region" description="Helical" evidence="2">
    <location>
        <begin position="207"/>
        <end position="227"/>
    </location>
</feature>
<reference evidence="4 5" key="1">
    <citation type="journal article" date="2011" name="J. Bacteriol.">
        <title>Complete genome sequence of Methanosaeta concilii, a specialist in aceticlastic methanogenesis.</title>
        <authorList>
            <person name="Barber R.D."/>
            <person name="Zhang L."/>
            <person name="Harnack M."/>
            <person name="Olson M.V."/>
            <person name="Kaul R."/>
            <person name="Ingram-Smith C."/>
            <person name="Smith K.S."/>
        </authorList>
    </citation>
    <scope>NUCLEOTIDE SEQUENCE [LARGE SCALE GENOMIC DNA]</scope>
    <source>
        <strain evidence="5">ATCC 5969 / DSM 3671 / JCM 10134 / NBRC 103675 / OCM 69 / GP-6</strain>
    </source>
</reference>
<accession>F4BWA9</accession>
<feature type="region of interest" description="Disordered" evidence="1">
    <location>
        <begin position="175"/>
        <end position="194"/>
    </location>
</feature>
<gene>
    <name evidence="4" type="ordered locus">MCON_3496</name>
</gene>
<keyword evidence="5" id="KW-1185">Reference proteome</keyword>
<keyword evidence="2" id="KW-0472">Membrane</keyword>
<evidence type="ECO:0000256" key="2">
    <source>
        <dbReference type="SAM" id="Phobius"/>
    </source>
</evidence>
<feature type="region of interest" description="Disordered" evidence="1">
    <location>
        <begin position="256"/>
        <end position="284"/>
    </location>
</feature>
<sequence length="371" mass="41152">MRSVALLRMLVRASLLLILASMAMASATGQDFDSEVAGKNLSLDVYLYDSGKALVAGYADSIEGLTFLEPARYAPDNTAQYTSKYRFDNQLYAWTDALTSKQRENWSLMFSCDGFYNEYHVIFHLPNSSKLGRINSSKGLSYLVSTSNDSLIVESHGYGVYEPAISIEYRQHMEPEGNEQEGITGNTGNISSNLDSSNGDNSDLSQAYLLLILLVALAIGSLIIFIVRRRAVSPNAESSIPEAEDLPDDDQALDALSTESDQPEASEEDVEPEEMPSLEEGPKKEIAVSSEMMAVMDALTPRERSIVEALIKRGGRMTQAEIRYETNLPRSTLTTILVSLERRNLITKKEWGRTNVIELSERFLSVQERSS</sequence>
<organism evidence="4 5">
    <name type="scientific">Methanothrix soehngenii (strain ATCC 5969 / DSM 3671 / JCM 10134 / NBRC 103675 / OCM 69 / GP-6)</name>
    <name type="common">Methanosaeta concilii</name>
    <dbReference type="NCBI Taxonomy" id="990316"/>
    <lineage>
        <taxon>Archaea</taxon>
        <taxon>Methanobacteriati</taxon>
        <taxon>Methanobacteriota</taxon>
        <taxon>Stenosarchaea group</taxon>
        <taxon>Methanomicrobia</taxon>
        <taxon>Methanotrichales</taxon>
        <taxon>Methanotrichaceae</taxon>
        <taxon>Methanothrix</taxon>
    </lineage>
</organism>
<keyword evidence="2" id="KW-1133">Transmembrane helix</keyword>
<name>F4BWA9_METSG</name>
<feature type="compositionally biased region" description="Polar residues" evidence="1">
    <location>
        <begin position="181"/>
        <end position="190"/>
    </location>
</feature>
<protein>
    <submittedName>
        <fullName evidence="4">Conserved hypothetical extracellular protein</fullName>
    </submittedName>
</protein>
<dbReference type="AlphaFoldDB" id="F4BWA9"/>
<evidence type="ECO:0000313" key="5">
    <source>
        <dbReference type="Proteomes" id="UP000007807"/>
    </source>
</evidence>
<dbReference type="InParanoid" id="F4BWA9"/>
<dbReference type="InterPro" id="IPR055767">
    <property type="entry name" value="DUF7343"/>
</dbReference>
<dbReference type="InterPro" id="IPR036388">
    <property type="entry name" value="WH-like_DNA-bd_sf"/>
</dbReference>
<dbReference type="EMBL" id="CP002565">
    <property type="protein sequence ID" value="AEB69719.1"/>
    <property type="molecule type" value="Genomic_DNA"/>
</dbReference>
<dbReference type="Pfam" id="PF24034">
    <property type="entry name" value="DUF7343"/>
    <property type="match status" value="1"/>
</dbReference>
<evidence type="ECO:0000259" key="3">
    <source>
        <dbReference type="Pfam" id="PF24034"/>
    </source>
</evidence>
<evidence type="ECO:0000256" key="1">
    <source>
        <dbReference type="SAM" id="MobiDB-lite"/>
    </source>
</evidence>
<feature type="compositionally biased region" description="Acidic residues" evidence="1">
    <location>
        <begin position="261"/>
        <end position="277"/>
    </location>
</feature>
<dbReference type="Proteomes" id="UP000007807">
    <property type="component" value="Chromosome"/>
</dbReference>
<evidence type="ECO:0000313" key="4">
    <source>
        <dbReference type="EMBL" id="AEB69719.1"/>
    </source>
</evidence>